<dbReference type="AlphaFoldDB" id="A0A2J6WFG8"/>
<keyword evidence="4" id="KW-0066">ATP synthesis</keyword>
<keyword evidence="4" id="KW-0375">Hydrogen ion transport</keyword>
<dbReference type="GO" id="GO:0046961">
    <property type="term" value="F:proton-transporting ATPase activity, rotational mechanism"/>
    <property type="evidence" value="ECO:0007669"/>
    <property type="project" value="InterPro"/>
</dbReference>
<name>A0A2J6WFG8_9BACT</name>
<evidence type="ECO:0000256" key="1">
    <source>
        <dbReference type="ARBA" id="ARBA00005850"/>
    </source>
</evidence>
<evidence type="ECO:0000313" key="6">
    <source>
        <dbReference type="Proteomes" id="UP000237040"/>
    </source>
</evidence>
<evidence type="ECO:0000313" key="5">
    <source>
        <dbReference type="EMBL" id="PMP68393.1"/>
    </source>
</evidence>
<dbReference type="InterPro" id="IPR002699">
    <property type="entry name" value="V_ATPase_D"/>
</dbReference>
<comment type="function">
    <text evidence="4">Produces ATP from ADP in the presence of a proton gradient across the membrane.</text>
</comment>
<comment type="similarity">
    <text evidence="1 4">Belongs to the V-ATPase D subunit family.</text>
</comment>
<evidence type="ECO:0000256" key="2">
    <source>
        <dbReference type="ARBA" id="ARBA00022448"/>
    </source>
</evidence>
<dbReference type="Gene3D" id="1.10.287.3240">
    <property type="match status" value="1"/>
</dbReference>
<reference evidence="5 6" key="1">
    <citation type="submission" date="2018-01" db="EMBL/GenBank/DDBJ databases">
        <title>Metagenomic assembled genomes from two thermal pools in the Uzon Caldera, Kamchatka, Russia.</title>
        <authorList>
            <person name="Wilkins L."/>
            <person name="Ettinger C."/>
        </authorList>
    </citation>
    <scope>NUCLEOTIDE SEQUENCE [LARGE SCALE GENOMIC DNA]</scope>
    <source>
        <strain evidence="5">ZAV-07</strain>
    </source>
</reference>
<keyword evidence="2 4" id="KW-0813">Transport</keyword>
<sequence>MLLNVNPTRMELLRLKERLVLAKRGHKLLKDKLEGLMKNFLDVSKRYIELRKDFDEKFVLALKKFQISTQDIEEDMLDSLLEGGNFSTELSYKLVNVMNVKYPTFSVKMSGSPIAYPYSLTPVMLDYTFLEILKLIERIIELASLEQELYSIALEVAKVRRRVNALEYVMIPNLEETIKYIEGKLEEMDRENIARLLKIKDIIRGH</sequence>
<dbReference type="NCBIfam" id="TIGR00309">
    <property type="entry name" value="V_ATPase_subD"/>
    <property type="match status" value="1"/>
</dbReference>
<evidence type="ECO:0000256" key="4">
    <source>
        <dbReference type="HAMAP-Rule" id="MF_00271"/>
    </source>
</evidence>
<keyword evidence="3 4" id="KW-0406">Ion transport</keyword>
<proteinExistence type="inferred from homology"/>
<organism evidence="5 6">
    <name type="scientific">Caldisericum exile</name>
    <dbReference type="NCBI Taxonomy" id="693075"/>
    <lineage>
        <taxon>Bacteria</taxon>
        <taxon>Pseudomonadati</taxon>
        <taxon>Caldisericota/Cryosericota group</taxon>
        <taxon>Caldisericota</taxon>
        <taxon>Caldisericia</taxon>
        <taxon>Caldisericales</taxon>
        <taxon>Caldisericaceae</taxon>
        <taxon>Caldisericum</taxon>
    </lineage>
</organism>
<dbReference type="RefSeq" id="WP_424596705.1">
    <property type="nucleotide sequence ID" value="NZ_JBNARP010000003.1"/>
</dbReference>
<protein>
    <recommendedName>
        <fullName evidence="4">V-type ATP synthase subunit D</fullName>
    </recommendedName>
    <alternativeName>
        <fullName evidence="4">V-ATPase subunit D</fullName>
    </alternativeName>
</protein>
<dbReference type="GO" id="GO:0046933">
    <property type="term" value="F:proton-transporting ATP synthase activity, rotational mechanism"/>
    <property type="evidence" value="ECO:0007669"/>
    <property type="project" value="UniProtKB-UniRule"/>
</dbReference>
<gene>
    <name evidence="4" type="primary">atpD</name>
    <name evidence="5" type="ORF">C0189_01310</name>
</gene>
<dbReference type="GO" id="GO:0005524">
    <property type="term" value="F:ATP binding"/>
    <property type="evidence" value="ECO:0007669"/>
    <property type="project" value="UniProtKB-UniRule"/>
</dbReference>
<comment type="caution">
    <text evidence="5">The sequence shown here is derived from an EMBL/GenBank/DDBJ whole genome shotgun (WGS) entry which is preliminary data.</text>
</comment>
<dbReference type="Pfam" id="PF01813">
    <property type="entry name" value="ATP-synt_D"/>
    <property type="match status" value="1"/>
</dbReference>
<dbReference type="HAMAP" id="MF_00271">
    <property type="entry name" value="ATP_synth_D_arch"/>
    <property type="match status" value="1"/>
</dbReference>
<dbReference type="PANTHER" id="PTHR11671">
    <property type="entry name" value="V-TYPE ATP SYNTHASE SUBUNIT D"/>
    <property type="match status" value="1"/>
</dbReference>
<dbReference type="EMBL" id="PNIL01000020">
    <property type="protein sequence ID" value="PMP68393.1"/>
    <property type="molecule type" value="Genomic_DNA"/>
</dbReference>
<accession>A0A2J6WFG8</accession>
<dbReference type="Proteomes" id="UP000237040">
    <property type="component" value="Unassembled WGS sequence"/>
</dbReference>
<evidence type="ECO:0000256" key="3">
    <source>
        <dbReference type="ARBA" id="ARBA00023065"/>
    </source>
</evidence>
<dbReference type="GO" id="GO:0042777">
    <property type="term" value="P:proton motive force-driven plasma membrane ATP synthesis"/>
    <property type="evidence" value="ECO:0007669"/>
    <property type="project" value="UniProtKB-UniRule"/>
</dbReference>